<accession>A0A917B6G6</accession>
<evidence type="ECO:0000313" key="2">
    <source>
        <dbReference type="EMBL" id="GGF27428.1"/>
    </source>
</evidence>
<dbReference type="Pfam" id="PF03663">
    <property type="entry name" value="Glyco_hydro_76"/>
    <property type="match status" value="1"/>
</dbReference>
<protein>
    <submittedName>
        <fullName evidence="2">Glycoside hydrolase</fullName>
    </submittedName>
</protein>
<name>A0A917B6G6_9MICO</name>
<dbReference type="GO" id="GO:0016787">
    <property type="term" value="F:hydrolase activity"/>
    <property type="evidence" value="ECO:0007669"/>
    <property type="project" value="UniProtKB-KW"/>
</dbReference>
<sequence length="385" mass="42439">MRDAARAEHPVTTSAERADRAQHGLTQHFGGVRAGSLRSHSRPRLGDLAAFNYWWLAHAVEVRVDAFERSGCPRWLTLAQKTYAGIRRRNGNSLFNDYFDDMSWLALAALRLFDATHESRYLADAESLWRHIVRTGYYELATETDSLPAIGWRRQQPAYTNAPTNGSFGILSARLFERTGRTAYSAFADSSLGYLETVLRDPGTGFLADGINRTGDGTIDRDWRFSYSQGLYIGAQLEAFGRDRDGQHLTEALRTARTTIETLAPEGVIAGENVDDSRRGGADIGLFKGVFYRYAADLAAHPIARAEADSASRGNSAQDVPFLTAFLVDSTDVLWQTFEPSLLSADDWRRFATRTVALSTELSAVLALEARARLDAVTGAAEAAS</sequence>
<dbReference type="RefSeq" id="WP_188677832.1">
    <property type="nucleotide sequence ID" value="NZ_BMGP01000003.1"/>
</dbReference>
<feature type="region of interest" description="Disordered" evidence="1">
    <location>
        <begin position="1"/>
        <end position="22"/>
    </location>
</feature>
<dbReference type="Gene3D" id="1.50.10.20">
    <property type="match status" value="1"/>
</dbReference>
<dbReference type="InterPro" id="IPR008928">
    <property type="entry name" value="6-hairpin_glycosidase_sf"/>
</dbReference>
<reference evidence="2 3" key="1">
    <citation type="journal article" date="2014" name="Int. J. Syst. Evol. Microbiol.">
        <title>Complete genome sequence of Corynebacterium casei LMG S-19264T (=DSM 44701T), isolated from a smear-ripened cheese.</title>
        <authorList>
            <consortium name="US DOE Joint Genome Institute (JGI-PGF)"/>
            <person name="Walter F."/>
            <person name="Albersmeier A."/>
            <person name="Kalinowski J."/>
            <person name="Ruckert C."/>
        </authorList>
    </citation>
    <scope>NUCLEOTIDE SEQUENCE [LARGE SCALE GENOMIC DNA]</scope>
    <source>
        <strain evidence="2 3">CGMCC 1.12976</strain>
    </source>
</reference>
<evidence type="ECO:0000313" key="3">
    <source>
        <dbReference type="Proteomes" id="UP000598775"/>
    </source>
</evidence>
<evidence type="ECO:0000256" key="1">
    <source>
        <dbReference type="SAM" id="MobiDB-lite"/>
    </source>
</evidence>
<comment type="caution">
    <text evidence="2">The sequence shown here is derived from an EMBL/GenBank/DDBJ whole genome shotgun (WGS) entry which is preliminary data.</text>
</comment>
<keyword evidence="3" id="KW-1185">Reference proteome</keyword>
<dbReference type="InterPro" id="IPR053169">
    <property type="entry name" value="MUG_Protein"/>
</dbReference>
<dbReference type="Proteomes" id="UP000598775">
    <property type="component" value="Unassembled WGS sequence"/>
</dbReference>
<dbReference type="AlphaFoldDB" id="A0A917B6G6"/>
<dbReference type="PANTHER" id="PTHR47791">
    <property type="entry name" value="MEIOTICALLY UP-REGULATED GENE 191 PROTEIN"/>
    <property type="match status" value="1"/>
</dbReference>
<gene>
    <name evidence="2" type="ORF">GCM10011399_20900</name>
</gene>
<organism evidence="2 3">
    <name type="scientific">Subtercola lobariae</name>
    <dbReference type="NCBI Taxonomy" id="1588641"/>
    <lineage>
        <taxon>Bacteria</taxon>
        <taxon>Bacillati</taxon>
        <taxon>Actinomycetota</taxon>
        <taxon>Actinomycetes</taxon>
        <taxon>Micrococcales</taxon>
        <taxon>Microbacteriaceae</taxon>
        <taxon>Subtercola</taxon>
    </lineage>
</organism>
<dbReference type="EMBL" id="BMGP01000003">
    <property type="protein sequence ID" value="GGF27428.1"/>
    <property type="molecule type" value="Genomic_DNA"/>
</dbReference>
<dbReference type="GO" id="GO:0005975">
    <property type="term" value="P:carbohydrate metabolic process"/>
    <property type="evidence" value="ECO:0007669"/>
    <property type="project" value="InterPro"/>
</dbReference>
<dbReference type="SUPFAM" id="SSF48208">
    <property type="entry name" value="Six-hairpin glycosidases"/>
    <property type="match status" value="1"/>
</dbReference>
<keyword evidence="2" id="KW-0378">Hydrolase</keyword>
<dbReference type="InterPro" id="IPR005198">
    <property type="entry name" value="Glyco_hydro_76"/>
</dbReference>
<proteinExistence type="predicted"/>
<dbReference type="PANTHER" id="PTHR47791:SF3">
    <property type="entry name" value="MEIOTICALLY UP-REGULATED GENE 191 PROTEIN"/>
    <property type="match status" value="1"/>
</dbReference>